<keyword evidence="2" id="KW-1185">Reference proteome</keyword>
<gene>
    <name evidence="1" type="ORF">HCN83_08775</name>
</gene>
<comment type="caution">
    <text evidence="1">The sequence shown here is derived from an EMBL/GenBank/DDBJ whole genome shotgun (WGS) entry which is preliminary data.</text>
</comment>
<reference evidence="1 2" key="1">
    <citation type="submission" date="2020-03" db="EMBL/GenBank/DDBJ databases">
        <title>Assessment of the enzymatic potential of alkaline-tolerant lipase obtained from Bacillus luteus H11 (technogenic soil) for the bioremediation of saline soils contaminated with petroleum substances.</title>
        <authorList>
            <person name="Kalwasinska A."/>
        </authorList>
    </citation>
    <scope>NUCLEOTIDE SEQUENCE [LARGE SCALE GENOMIC DNA]</scope>
    <source>
        <strain evidence="1 2">H11</strain>
    </source>
</reference>
<dbReference type="EMBL" id="JAATHJ010000010">
    <property type="protein sequence ID" value="NJP37678.1"/>
    <property type="molecule type" value="Genomic_DNA"/>
</dbReference>
<accession>A0A969PQU0</accession>
<dbReference type="RefSeq" id="WP_168006429.1">
    <property type="nucleotide sequence ID" value="NZ_JAATHJ010000010.1"/>
</dbReference>
<protein>
    <submittedName>
        <fullName evidence="1">Iron-sulfur cluster biosynthesis family protein</fullName>
    </submittedName>
</protein>
<evidence type="ECO:0000313" key="1">
    <source>
        <dbReference type="EMBL" id="NJP37678.1"/>
    </source>
</evidence>
<proteinExistence type="predicted"/>
<evidence type="ECO:0000313" key="2">
    <source>
        <dbReference type="Proteomes" id="UP000752012"/>
    </source>
</evidence>
<sequence length="33" mass="3800">MKLTISAAAEEKLQQRLTQNQVLYIWYDTEGTG</sequence>
<dbReference type="Proteomes" id="UP000752012">
    <property type="component" value="Unassembled WGS sequence"/>
</dbReference>
<name>A0A969PQU0_9BACI</name>
<organism evidence="1 2">
    <name type="scientific">Alkalicoccus luteus</name>
    <dbReference type="NCBI Taxonomy" id="1237094"/>
    <lineage>
        <taxon>Bacteria</taxon>
        <taxon>Bacillati</taxon>
        <taxon>Bacillota</taxon>
        <taxon>Bacilli</taxon>
        <taxon>Bacillales</taxon>
        <taxon>Bacillaceae</taxon>
        <taxon>Alkalicoccus</taxon>
    </lineage>
</organism>
<dbReference type="AlphaFoldDB" id="A0A969PQU0"/>